<evidence type="ECO:0000256" key="3">
    <source>
        <dbReference type="SAM" id="MobiDB-lite"/>
    </source>
</evidence>
<dbReference type="PROSITE" id="PS50053">
    <property type="entry name" value="UBIQUITIN_2"/>
    <property type="match status" value="1"/>
</dbReference>
<dbReference type="GO" id="GO:0031593">
    <property type="term" value="F:polyubiquitin modification-dependent protein binding"/>
    <property type="evidence" value="ECO:0007669"/>
    <property type="project" value="TreeGrafter"/>
</dbReference>
<dbReference type="KEGG" id="emc:129326408"/>
<reference evidence="6" key="1">
    <citation type="submission" date="2025-08" db="UniProtKB">
        <authorList>
            <consortium name="RefSeq"/>
        </authorList>
    </citation>
    <scope>IDENTIFICATION</scope>
    <source>
        <tissue evidence="6">Blood</tissue>
    </source>
</reference>
<feature type="region of interest" description="Disordered" evidence="3">
    <location>
        <begin position="223"/>
        <end position="274"/>
    </location>
</feature>
<gene>
    <name evidence="6" type="primary">LOC129326408</name>
</gene>
<evidence type="ECO:0000313" key="5">
    <source>
        <dbReference type="Proteomes" id="UP001190640"/>
    </source>
</evidence>
<keyword evidence="2" id="KW-0963">Cytoplasm</keyword>
<comment type="subcellular location">
    <subcellularLocation>
        <location evidence="1">Cytoplasm</location>
    </subcellularLocation>
</comment>
<proteinExistence type="predicted"/>
<feature type="domain" description="Ubiquitin-like" evidence="4">
    <location>
        <begin position="21"/>
        <end position="80"/>
    </location>
</feature>
<evidence type="ECO:0000313" key="6">
    <source>
        <dbReference type="RefSeq" id="XP_054830541.1"/>
    </source>
</evidence>
<dbReference type="SUPFAM" id="SSF54236">
    <property type="entry name" value="Ubiquitin-like"/>
    <property type="match status" value="1"/>
</dbReference>
<dbReference type="Gene3D" id="1.10.260.100">
    <property type="match status" value="1"/>
</dbReference>
<dbReference type="AlphaFoldDB" id="A0AA97J3Y8"/>
<dbReference type="SMART" id="SM00213">
    <property type="entry name" value="UBQ"/>
    <property type="match status" value="1"/>
</dbReference>
<feature type="region of interest" description="Disordered" evidence="3">
    <location>
        <begin position="465"/>
        <end position="490"/>
    </location>
</feature>
<dbReference type="PANTHER" id="PTHR10677">
    <property type="entry name" value="UBIQUILIN"/>
    <property type="match status" value="1"/>
</dbReference>
<evidence type="ECO:0000256" key="2">
    <source>
        <dbReference type="ARBA" id="ARBA00022490"/>
    </source>
</evidence>
<name>A0AA97J3Y8_EUBMA</name>
<evidence type="ECO:0000259" key="4">
    <source>
        <dbReference type="PROSITE" id="PS50053"/>
    </source>
</evidence>
<feature type="region of interest" description="Disordered" evidence="3">
    <location>
        <begin position="101"/>
        <end position="121"/>
    </location>
</feature>
<evidence type="ECO:0000256" key="1">
    <source>
        <dbReference type="ARBA" id="ARBA00004496"/>
    </source>
</evidence>
<dbReference type="GO" id="GO:0005829">
    <property type="term" value="C:cytosol"/>
    <property type="evidence" value="ECO:0007669"/>
    <property type="project" value="TreeGrafter"/>
</dbReference>
<dbReference type="PANTHER" id="PTHR10677:SF16">
    <property type="entry name" value="UBIQUILIN-1"/>
    <property type="match status" value="1"/>
</dbReference>
<dbReference type="RefSeq" id="XP_054830541.1">
    <property type="nucleotide sequence ID" value="XM_054974566.1"/>
</dbReference>
<dbReference type="Proteomes" id="UP001190640">
    <property type="component" value="Chromosome 3"/>
</dbReference>
<feature type="compositionally biased region" description="Polar residues" evidence="3">
    <location>
        <begin position="469"/>
        <end position="490"/>
    </location>
</feature>
<keyword evidence="5" id="KW-1185">Reference proteome</keyword>
<feature type="region of interest" description="Disordered" evidence="3">
    <location>
        <begin position="413"/>
        <end position="445"/>
    </location>
</feature>
<dbReference type="Gene3D" id="3.10.20.90">
    <property type="entry name" value="Phosphatidylinositol 3-kinase Catalytic Subunit, Chain A, domain 1"/>
    <property type="match status" value="1"/>
</dbReference>
<dbReference type="InterPro" id="IPR000626">
    <property type="entry name" value="Ubiquitin-like_dom"/>
</dbReference>
<accession>A0AA97J3Y8</accession>
<dbReference type="InterPro" id="IPR029071">
    <property type="entry name" value="Ubiquitin-like_domsf"/>
</dbReference>
<dbReference type="GeneID" id="129326408"/>
<feature type="compositionally biased region" description="Basic and acidic residues" evidence="3">
    <location>
        <begin position="413"/>
        <end position="425"/>
    </location>
</feature>
<dbReference type="Pfam" id="PF00240">
    <property type="entry name" value="ubiquitin"/>
    <property type="match status" value="1"/>
</dbReference>
<dbReference type="InterPro" id="IPR015496">
    <property type="entry name" value="Ubiquilin"/>
</dbReference>
<dbReference type="GO" id="GO:0006511">
    <property type="term" value="P:ubiquitin-dependent protein catabolic process"/>
    <property type="evidence" value="ECO:0007669"/>
    <property type="project" value="TreeGrafter"/>
</dbReference>
<sequence length="490" mass="53523">MVESQKTPGAELGASAEPRVIRILVKAPWQKEEFLVHQDMFVREFKEHVGRHFASCPDRVVLVHAGRILKDHQSLGQHRIHLDNDATVHVVIRSHRDRRSWQASAVLTQPPSAQKPPPSSALARDGLRELTASLGLHTANFAEFQTQLMSNPDLMLQLLENPSIQSKLSSPDLMKELVTSNPQVQQVMQEAPEISRVLSSPEGMKLVVELAKNPAAVREIMKPPPRALGFPSGDYNSAPQDPSAEMQKGLPKKLLPGSMGGQPASHHSEKPSAKERLLSPIIRPLRMGAQNVTAGSKDQSQGESSVKEGAGQLVSAAVKHLLHQIIRHLMESIANRPSRSSPGQALSHAPELVAKVLRKNAAAPRNVRKEATGVPALLQQIQNTDVLWANSSPKEIQGLLQIQQRLQALATDEPAKRAERAEWPARRAHSNTSLCDMPPPASRLGQHSFSAQRILQALLGADLSAGPKSHSSLRGSSAQPSSKQKWTYKL</sequence>
<protein>
    <submittedName>
        <fullName evidence="6">Ubiquilin-1-like</fullName>
    </submittedName>
</protein>
<organism evidence="5 6">
    <name type="scientific">Eublepharis macularius</name>
    <name type="common">Leopard gecko</name>
    <name type="synonym">Cyrtodactylus macularius</name>
    <dbReference type="NCBI Taxonomy" id="481883"/>
    <lineage>
        <taxon>Eukaryota</taxon>
        <taxon>Metazoa</taxon>
        <taxon>Chordata</taxon>
        <taxon>Craniata</taxon>
        <taxon>Vertebrata</taxon>
        <taxon>Euteleostomi</taxon>
        <taxon>Lepidosauria</taxon>
        <taxon>Squamata</taxon>
        <taxon>Bifurcata</taxon>
        <taxon>Gekkota</taxon>
        <taxon>Eublepharidae</taxon>
        <taxon>Eublepharinae</taxon>
        <taxon>Eublepharis</taxon>
    </lineage>
</organism>
<dbReference type="Pfam" id="PF23195">
    <property type="entry name" value="UBQLN1"/>
    <property type="match status" value="1"/>
</dbReference>